<feature type="compositionally biased region" description="Basic and acidic residues" evidence="1">
    <location>
        <begin position="94"/>
        <end position="112"/>
    </location>
</feature>
<dbReference type="InParanoid" id="M1DTZ5"/>
<reference evidence="3" key="1">
    <citation type="journal article" date="2011" name="Nature">
        <title>Genome sequence and analysis of the tuber crop potato.</title>
        <authorList>
            <consortium name="The Potato Genome Sequencing Consortium"/>
        </authorList>
    </citation>
    <scope>NUCLEOTIDE SEQUENCE [LARGE SCALE GENOMIC DNA]</scope>
    <source>
        <strain evidence="3">cv. DM1-3 516 R44</strain>
    </source>
</reference>
<dbReference type="PROSITE" id="PS01053">
    <property type="entry name" value="ARGINASE_1"/>
    <property type="match status" value="1"/>
</dbReference>
<dbReference type="Gramene" id="PGSC0003DMT400094363">
    <property type="protein sequence ID" value="PGSC0003DMT400094363"/>
    <property type="gene ID" value="PGSC0003DMG400043934"/>
</dbReference>
<evidence type="ECO:0000256" key="1">
    <source>
        <dbReference type="SAM" id="MobiDB-lite"/>
    </source>
</evidence>
<protein>
    <recommendedName>
        <fullName evidence="4">Integrase core domain containing protein</fullName>
    </recommendedName>
</protein>
<feature type="compositionally biased region" description="Basic residues" evidence="1">
    <location>
        <begin position="82"/>
        <end position="93"/>
    </location>
</feature>
<proteinExistence type="predicted"/>
<feature type="region of interest" description="Disordered" evidence="1">
    <location>
        <begin position="82"/>
        <end position="121"/>
    </location>
</feature>
<dbReference type="GO" id="GO:0016813">
    <property type="term" value="F:hydrolase activity, acting on carbon-nitrogen (but not peptide) bonds, in linear amidines"/>
    <property type="evidence" value="ECO:0007669"/>
    <property type="project" value="InterPro"/>
</dbReference>
<accession>M1DTZ5</accession>
<dbReference type="eggNOG" id="ENOG502T0CF">
    <property type="taxonomic scope" value="Eukaryota"/>
</dbReference>
<keyword evidence="3" id="KW-1185">Reference proteome</keyword>
<dbReference type="PaxDb" id="4113-PGSC0003DMT400094363"/>
<dbReference type="Proteomes" id="UP000011115">
    <property type="component" value="Unassembled WGS sequence"/>
</dbReference>
<evidence type="ECO:0000313" key="2">
    <source>
        <dbReference type="EnsemblPlants" id="PGSC0003DMT400094363"/>
    </source>
</evidence>
<dbReference type="EnsemblPlants" id="PGSC0003DMT400094363">
    <property type="protein sequence ID" value="PGSC0003DMT400094363"/>
    <property type="gene ID" value="PGSC0003DMG400043934"/>
</dbReference>
<feature type="compositionally biased region" description="Basic and acidic residues" evidence="1">
    <location>
        <begin position="9"/>
        <end position="22"/>
    </location>
</feature>
<dbReference type="InterPro" id="IPR020855">
    <property type="entry name" value="Ureohydrolase_Mn_BS"/>
</dbReference>
<dbReference type="GO" id="GO:0046872">
    <property type="term" value="F:metal ion binding"/>
    <property type="evidence" value="ECO:0007669"/>
    <property type="project" value="InterPro"/>
</dbReference>
<evidence type="ECO:0000313" key="3">
    <source>
        <dbReference type="Proteomes" id="UP000011115"/>
    </source>
</evidence>
<dbReference type="HOGENOM" id="CLU_2042208_0_0_1"/>
<feature type="region of interest" description="Disordered" evidence="1">
    <location>
        <begin position="1"/>
        <end position="22"/>
    </location>
</feature>
<feature type="region of interest" description="Disordered" evidence="1">
    <location>
        <begin position="45"/>
        <end position="67"/>
    </location>
</feature>
<evidence type="ECO:0008006" key="4">
    <source>
        <dbReference type="Google" id="ProtNLM"/>
    </source>
</evidence>
<name>M1DTZ5_SOLTU</name>
<dbReference type="AlphaFoldDB" id="M1DTZ5"/>
<reference evidence="2" key="2">
    <citation type="submission" date="2015-06" db="UniProtKB">
        <authorList>
            <consortium name="EnsemblPlants"/>
        </authorList>
    </citation>
    <scope>IDENTIFICATION</scope>
    <source>
        <strain evidence="2">DM1-3 516 R44</strain>
    </source>
</reference>
<organism evidence="2 3">
    <name type="scientific">Solanum tuberosum</name>
    <name type="common">Potato</name>
    <dbReference type="NCBI Taxonomy" id="4113"/>
    <lineage>
        <taxon>Eukaryota</taxon>
        <taxon>Viridiplantae</taxon>
        <taxon>Streptophyta</taxon>
        <taxon>Embryophyta</taxon>
        <taxon>Tracheophyta</taxon>
        <taxon>Spermatophyta</taxon>
        <taxon>Magnoliopsida</taxon>
        <taxon>eudicotyledons</taxon>
        <taxon>Gunneridae</taxon>
        <taxon>Pentapetalae</taxon>
        <taxon>asterids</taxon>
        <taxon>lamiids</taxon>
        <taxon>Solanales</taxon>
        <taxon>Solanaceae</taxon>
        <taxon>Solanoideae</taxon>
        <taxon>Solaneae</taxon>
        <taxon>Solanum</taxon>
    </lineage>
</organism>
<sequence>MPTSSTNIRRVEEEYTRDEAEWSRTKQVDIYLTVDIDMLEAYITPSTLTDDPSGTSSSSAPTTFGPTASAVAASHPVYGLRNKVRTLTGKKRTKQAEEKKKCEPEDSQEHSVCRRVAHQTP</sequence>